<keyword evidence="2 4" id="KW-0863">Zinc-finger</keyword>
<evidence type="ECO:0000256" key="4">
    <source>
        <dbReference type="PROSITE-ProRule" id="PRU00325"/>
    </source>
</evidence>
<organism evidence="6 7">
    <name type="scientific">Brassica campestris</name>
    <name type="common">Field mustard</name>
    <dbReference type="NCBI Taxonomy" id="3711"/>
    <lineage>
        <taxon>Eukaryota</taxon>
        <taxon>Viridiplantae</taxon>
        <taxon>Streptophyta</taxon>
        <taxon>Embryophyta</taxon>
        <taxon>Tracheophyta</taxon>
        <taxon>Spermatophyta</taxon>
        <taxon>Magnoliopsida</taxon>
        <taxon>eudicotyledons</taxon>
        <taxon>Gunneridae</taxon>
        <taxon>Pentapetalae</taxon>
        <taxon>rosids</taxon>
        <taxon>malvids</taxon>
        <taxon>Brassicales</taxon>
        <taxon>Brassicaceae</taxon>
        <taxon>Brassiceae</taxon>
        <taxon>Brassica</taxon>
    </lineage>
</organism>
<evidence type="ECO:0000313" key="6">
    <source>
        <dbReference type="EMBL" id="RID76428.1"/>
    </source>
</evidence>
<dbReference type="InterPro" id="IPR007527">
    <property type="entry name" value="Znf_SWIM"/>
</dbReference>
<dbReference type="Pfam" id="PF10551">
    <property type="entry name" value="MULE"/>
    <property type="match status" value="1"/>
</dbReference>
<name>A0A398AHL6_BRACM</name>
<evidence type="ECO:0000313" key="7">
    <source>
        <dbReference type="Proteomes" id="UP000264353"/>
    </source>
</evidence>
<evidence type="ECO:0000256" key="1">
    <source>
        <dbReference type="ARBA" id="ARBA00022723"/>
    </source>
</evidence>
<dbReference type="GO" id="GO:0008270">
    <property type="term" value="F:zinc ion binding"/>
    <property type="evidence" value="ECO:0007669"/>
    <property type="project" value="UniProtKB-KW"/>
</dbReference>
<keyword evidence="3" id="KW-0862">Zinc</keyword>
<dbReference type="EMBL" id="CM010629">
    <property type="protein sequence ID" value="RID76428.1"/>
    <property type="molecule type" value="Genomic_DNA"/>
</dbReference>
<protein>
    <recommendedName>
        <fullName evidence="5">SWIM-type domain-containing protein</fullName>
    </recommendedName>
</protein>
<feature type="domain" description="SWIM-type" evidence="5">
    <location>
        <begin position="417"/>
        <end position="449"/>
    </location>
</feature>
<dbReference type="Proteomes" id="UP000264353">
    <property type="component" value="Chromosome A2"/>
</dbReference>
<dbReference type="PANTHER" id="PTHR31973">
    <property type="entry name" value="POLYPROTEIN, PUTATIVE-RELATED"/>
    <property type="match status" value="1"/>
</dbReference>
<dbReference type="AlphaFoldDB" id="A0A398AHL6"/>
<evidence type="ECO:0000256" key="3">
    <source>
        <dbReference type="ARBA" id="ARBA00022833"/>
    </source>
</evidence>
<dbReference type="InterPro" id="IPR018289">
    <property type="entry name" value="MULE_transposase_dom"/>
</dbReference>
<accession>A0A398AHL6</accession>
<evidence type="ECO:0000256" key="2">
    <source>
        <dbReference type="ARBA" id="ARBA00022771"/>
    </source>
</evidence>
<evidence type="ECO:0000259" key="5">
    <source>
        <dbReference type="PROSITE" id="PS50966"/>
    </source>
</evidence>
<dbReference type="PROSITE" id="PS50966">
    <property type="entry name" value="ZF_SWIM"/>
    <property type="match status" value="1"/>
</dbReference>
<proteinExistence type="predicted"/>
<sequence length="545" mass="61787">MALYALRRKFRFKHSRSSAEGMVLRCVSAACNWRVYAIKFKNVDKYEIRKLSSYHSCSVDDRAGYEEQATHSVIGEMIKSRFAGQGCGPRPNEIIQLMLGEHDIRISYWKAWRSREVALEYAKGSSGTSFTMLPDYLHRLVVANPGTIAQIHTVYDVVVGHRFKYMFLAMGACISGFNHMRHVIIIDGAHLRGKYAGCLLTASAQDGNYQVFPIAVAIVDGENDSAWEWFMKMLLQFIPNKEEVVFVSDRHSSIYNAISKVYTAAKHCACVLHLIRNIKTHYKNKHLGYLIGKAARAFQLSEFYTAFNEIKNINPSCAEYLIDIGLEHWSRAHFSGNRYNIMTSNIAETWNSVLHEAREYPILPLVEYIRTKLMNWYAERRDVTQLGSSRLTPRWGLLVNRINKGEFEVKEKNGSSFHVNLTTKACSCCAFQFLLIPCPHAIASAIKERISIESLVSDYYTLGALASAYAKDILPITNNTNGVTIEGEEASLHIFPPVTRRPPGRPRKSRILSTGEIRMKTPRKRHVCSRCKGNGHNKATCKVAI</sequence>
<keyword evidence="1" id="KW-0479">Metal-binding</keyword>
<dbReference type="Pfam" id="PF04434">
    <property type="entry name" value="SWIM"/>
    <property type="match status" value="1"/>
</dbReference>
<dbReference type="InterPro" id="IPR006564">
    <property type="entry name" value="Znf_PMZ"/>
</dbReference>
<dbReference type="PANTHER" id="PTHR31973:SF113">
    <property type="entry name" value="PROTEIN FAR1-RELATED SEQUENCE 5-LIKE"/>
    <property type="match status" value="1"/>
</dbReference>
<reference evidence="6 7" key="1">
    <citation type="submission" date="2018-06" db="EMBL/GenBank/DDBJ databases">
        <title>WGS assembly of Brassica rapa FPsc.</title>
        <authorList>
            <person name="Bowman J."/>
            <person name="Kohchi T."/>
            <person name="Yamato K."/>
            <person name="Jenkins J."/>
            <person name="Shu S."/>
            <person name="Ishizaki K."/>
            <person name="Yamaoka S."/>
            <person name="Nishihama R."/>
            <person name="Nakamura Y."/>
            <person name="Berger F."/>
            <person name="Adam C."/>
            <person name="Aki S."/>
            <person name="Althoff F."/>
            <person name="Araki T."/>
            <person name="Arteaga-Vazquez M."/>
            <person name="Balasubrmanian S."/>
            <person name="Bauer D."/>
            <person name="Boehm C."/>
            <person name="Briginshaw L."/>
            <person name="Caballero-Perez J."/>
            <person name="Catarino B."/>
            <person name="Chen F."/>
            <person name="Chiyoda S."/>
            <person name="Chovatia M."/>
            <person name="Davies K."/>
            <person name="Delmans M."/>
            <person name="Demura T."/>
            <person name="Dierschke T."/>
            <person name="Dolan L."/>
            <person name="Dorantes-Acosta A."/>
            <person name="Eklund D."/>
            <person name="Florent S."/>
            <person name="Flores-Sandoval E."/>
            <person name="Fujiyama A."/>
            <person name="Fukuzawa H."/>
            <person name="Galik B."/>
            <person name="Grimanelli D."/>
            <person name="Grimwood J."/>
            <person name="Grossniklaus U."/>
            <person name="Hamada T."/>
            <person name="Haseloff J."/>
            <person name="Hetherington A."/>
            <person name="Higo A."/>
            <person name="Hirakawa Y."/>
            <person name="Hundley H."/>
            <person name="Ikeda Y."/>
            <person name="Inoue K."/>
            <person name="Inoue S."/>
            <person name="Ishida S."/>
            <person name="Jia Q."/>
            <person name="Kakita M."/>
            <person name="Kanazawa T."/>
            <person name="Kawai Y."/>
            <person name="Kawashima T."/>
            <person name="Kennedy M."/>
            <person name="Kinose K."/>
            <person name="Kinoshita T."/>
            <person name="Kohara Y."/>
            <person name="Koide E."/>
            <person name="Komatsu K."/>
            <person name="Kopischke S."/>
            <person name="Kubo M."/>
            <person name="Kyozuka J."/>
            <person name="Lagercrantz U."/>
            <person name="Lin S."/>
            <person name="Lindquist E."/>
            <person name="Lipzen A."/>
            <person name="Lu C."/>
            <person name="Luna E."/>
            <person name="Martienssen R."/>
            <person name="Minamino N."/>
            <person name="Mizutani M."/>
            <person name="Mizutani M."/>
            <person name="Mochizuki N."/>
            <person name="Monte I."/>
            <person name="Mosher R."/>
            <person name="Nagasaki H."/>
            <person name="Nakagami H."/>
            <person name="Naramoto S."/>
            <person name="Nishitani K."/>
            <person name="Ohtani M."/>
            <person name="Okamoto T."/>
            <person name="Okumura M."/>
            <person name="Phillips J."/>
            <person name="Pollak B."/>
            <person name="Reinders A."/>
            <person name="Roevekamp M."/>
            <person name="Sano R."/>
            <person name="Sawa S."/>
            <person name="Schmid M."/>
            <person name="Shirakawa M."/>
            <person name="Solano R."/>
            <person name="Spunde A."/>
            <person name="Suetsugu N."/>
            <person name="Sugano S."/>
            <person name="Sugiyama A."/>
            <person name="Sun R."/>
            <person name="Suzuki Y."/>
            <person name="Takenaka M."/>
            <person name="Takezawa D."/>
            <person name="Tomogane H."/>
            <person name="Tsuzuki M."/>
            <person name="Ueda T."/>
            <person name="Umeda M."/>
            <person name="Ward J."/>
            <person name="Watanabe Y."/>
            <person name="Yazaki K."/>
            <person name="Yokoyama R."/>
            <person name="Yoshitake Y."/>
            <person name="Yotsui I."/>
            <person name="Zachgo S."/>
            <person name="Schmutz J."/>
        </authorList>
    </citation>
    <scope>NUCLEOTIDE SEQUENCE [LARGE SCALE GENOMIC DNA]</scope>
    <source>
        <strain evidence="7">cv. B-3</strain>
    </source>
</reference>
<dbReference type="SMART" id="SM00575">
    <property type="entry name" value="ZnF_PMZ"/>
    <property type="match status" value="1"/>
</dbReference>
<gene>
    <name evidence="6" type="ORF">BRARA_B03398</name>
</gene>